<keyword evidence="3 6" id="KW-0812">Transmembrane</keyword>
<dbReference type="Proteomes" id="UP001165287">
    <property type="component" value="Unassembled WGS sequence"/>
</dbReference>
<proteinExistence type="inferred from homology"/>
<reference evidence="8" key="1">
    <citation type="submission" date="2024-05" db="EMBL/GenBank/DDBJ databases">
        <title>Metabacillus sp. nov., isolated from the rhizosphere soil of tomato plants.</title>
        <authorList>
            <person name="Ma R."/>
        </authorList>
    </citation>
    <scope>NUCLEOTIDE SEQUENCE</scope>
    <source>
        <strain evidence="8">DBTR6</strain>
    </source>
</reference>
<evidence type="ECO:0000313" key="9">
    <source>
        <dbReference type="Proteomes" id="UP001165287"/>
    </source>
</evidence>
<dbReference type="Pfam" id="PF02687">
    <property type="entry name" value="FtsX"/>
    <property type="match status" value="1"/>
</dbReference>
<feature type="transmembrane region" description="Helical" evidence="6">
    <location>
        <begin position="151"/>
        <end position="174"/>
    </location>
</feature>
<gene>
    <name evidence="8" type="ORF">K9V48_19160</name>
</gene>
<dbReference type="InterPro" id="IPR052536">
    <property type="entry name" value="ABC-4_Integral_Memb_Prot"/>
</dbReference>
<keyword evidence="4 6" id="KW-1133">Transmembrane helix</keyword>
<keyword evidence="6" id="KW-0813">Transport</keyword>
<dbReference type="RefSeq" id="WP_224140769.1">
    <property type="nucleotide sequence ID" value="NZ_JAIQUM010000052.1"/>
</dbReference>
<evidence type="ECO:0000256" key="2">
    <source>
        <dbReference type="ARBA" id="ARBA00022475"/>
    </source>
</evidence>
<organism evidence="8 9">
    <name type="scientific">Metabacillus rhizolycopersici</name>
    <dbReference type="NCBI Taxonomy" id="2875709"/>
    <lineage>
        <taxon>Bacteria</taxon>
        <taxon>Bacillati</taxon>
        <taxon>Bacillota</taxon>
        <taxon>Bacilli</taxon>
        <taxon>Bacillales</taxon>
        <taxon>Bacillaceae</taxon>
        <taxon>Metabacillus</taxon>
    </lineage>
</organism>
<dbReference type="EMBL" id="JAIQUM010000052">
    <property type="protein sequence ID" value="MBZ5752311.1"/>
    <property type="molecule type" value="Genomic_DNA"/>
</dbReference>
<feature type="transmembrane region" description="Helical" evidence="6">
    <location>
        <begin position="513"/>
        <end position="538"/>
    </location>
</feature>
<keyword evidence="9" id="KW-1185">Reference proteome</keyword>
<sequence length="637" mass="73342">MTFRQFAYRNVIRNKRTYAAYFLSSAFSVMIFFVYALFIFHPGIQHGVTNTAARQLMIAAEFIMYFFSFFFVIYSVSTFLKSRKREFGILMMHGMTKSQLNWLVFLENMLIGVGAIILGIGTGLITGKLFLMIGSVMLKIETLSFHLSYRALSLTIIAFLALFLIISFFTTFLVRTNKLIDLFQSGQKPKKEPKVSIVLSLGAAFLLLSSYFLAATTTMETLLFRMLPVIGMTVIGTYFFYTQLSVFIIKLLQKNRRLFRKKTNMITISNLAYRLKDNARMFFMVTIVSTVAFCAVGTLASMNVINKQFEVDYPAAISYVAKDNQPIHKQNLQQIETELKAKRINYTTYQLPILYVDVIAANEKYAPAILPLISFSDYKEISKLAGFDFSEKPPKDDEAIGMTTHRFENDHNLVNYTLGQNRMEVQSNGYYTKHVTIPRELVEEDGLVVNDDFFAKLIDHEKKEMFTGFFIEDYKKTNDMFENLVNEGRVKYSDNNSYAMAVSGTLLHNQMNLFSMMLFIALLIGAVFFIAAGSFLYFRLYADIDYDVRQYLTVMRVGLTDTELTKIITHQMLILFFVPIIVAIIHSIFAFIALQSYFTLSIATETIAVLVCFFFAQMVYFFFIRKMYIRKLKKSLI</sequence>
<evidence type="ECO:0000256" key="5">
    <source>
        <dbReference type="ARBA" id="ARBA00023136"/>
    </source>
</evidence>
<feature type="transmembrane region" description="Helical" evidence="6">
    <location>
        <begin position="56"/>
        <end position="80"/>
    </location>
</feature>
<keyword evidence="2 6" id="KW-1003">Cell membrane</keyword>
<evidence type="ECO:0000256" key="4">
    <source>
        <dbReference type="ARBA" id="ARBA00022989"/>
    </source>
</evidence>
<comment type="subcellular location">
    <subcellularLocation>
        <location evidence="1 6">Cell membrane</location>
        <topology evidence="1 6">Multi-pass membrane protein</topology>
    </subcellularLocation>
</comment>
<feature type="transmembrane region" description="Helical" evidence="6">
    <location>
        <begin position="573"/>
        <end position="594"/>
    </location>
</feature>
<feature type="transmembrane region" description="Helical" evidence="6">
    <location>
        <begin position="21"/>
        <end position="44"/>
    </location>
</feature>
<evidence type="ECO:0000259" key="7">
    <source>
        <dbReference type="Pfam" id="PF02687"/>
    </source>
</evidence>
<evidence type="ECO:0000313" key="8">
    <source>
        <dbReference type="EMBL" id="MBZ5752311.1"/>
    </source>
</evidence>
<feature type="transmembrane region" description="Helical" evidence="6">
    <location>
        <begin position="195"/>
        <end position="214"/>
    </location>
</feature>
<dbReference type="InterPro" id="IPR003838">
    <property type="entry name" value="ABC3_permease_C"/>
</dbReference>
<dbReference type="PANTHER" id="PTHR46795:SF2">
    <property type="entry name" value="ABC TRANSPORTER, PERMEASE PROTEIN"/>
    <property type="match status" value="1"/>
</dbReference>
<dbReference type="PANTHER" id="PTHR46795">
    <property type="entry name" value="ABC TRANSPORTER PERMEASE-RELATED-RELATED"/>
    <property type="match status" value="1"/>
</dbReference>
<evidence type="ECO:0000256" key="1">
    <source>
        <dbReference type="ARBA" id="ARBA00004651"/>
    </source>
</evidence>
<dbReference type="InterPro" id="IPR027022">
    <property type="entry name" value="ABC_permease_BceB-typ"/>
</dbReference>
<feature type="transmembrane region" description="Helical" evidence="6">
    <location>
        <begin position="606"/>
        <end position="624"/>
    </location>
</feature>
<feature type="transmembrane region" description="Helical" evidence="6">
    <location>
        <begin position="226"/>
        <end position="252"/>
    </location>
</feature>
<comment type="similarity">
    <text evidence="6">Belongs to the ABC-4 integral membrane protein family.</text>
</comment>
<feature type="transmembrane region" description="Helical" evidence="6">
    <location>
        <begin position="281"/>
        <end position="302"/>
    </location>
</feature>
<comment type="caution">
    <text evidence="8">The sequence shown here is derived from an EMBL/GenBank/DDBJ whole genome shotgun (WGS) entry which is preliminary data.</text>
</comment>
<dbReference type="PIRSF" id="PIRSF018968">
    <property type="entry name" value="ABC_permease_BceB"/>
    <property type="match status" value="1"/>
</dbReference>
<name>A0ABS7UVI7_9BACI</name>
<evidence type="ECO:0000256" key="3">
    <source>
        <dbReference type="ARBA" id="ARBA00022692"/>
    </source>
</evidence>
<feature type="domain" description="ABC3 transporter permease C-terminal" evidence="7">
    <location>
        <begin position="62"/>
        <end position="176"/>
    </location>
</feature>
<accession>A0ABS7UVI7</accession>
<evidence type="ECO:0000256" key="6">
    <source>
        <dbReference type="PIRNR" id="PIRNR018968"/>
    </source>
</evidence>
<protein>
    <submittedName>
        <fullName evidence="8">ABC transporter permease</fullName>
    </submittedName>
</protein>
<keyword evidence="5 6" id="KW-0472">Membrane</keyword>
<feature type="transmembrane region" description="Helical" evidence="6">
    <location>
        <begin position="100"/>
        <end position="131"/>
    </location>
</feature>